<proteinExistence type="predicted"/>
<evidence type="ECO:0000256" key="1">
    <source>
        <dbReference type="SAM" id="SignalP"/>
    </source>
</evidence>
<dbReference type="Proteomes" id="UP000187209">
    <property type="component" value="Unassembled WGS sequence"/>
</dbReference>
<feature type="chain" id="PRO_5012887373" evidence="1">
    <location>
        <begin position="19"/>
        <end position="169"/>
    </location>
</feature>
<evidence type="ECO:0000313" key="2">
    <source>
        <dbReference type="EMBL" id="OMJ77544.1"/>
    </source>
</evidence>
<keyword evidence="3" id="KW-1185">Reference proteome</keyword>
<keyword evidence="1" id="KW-0732">Signal</keyword>
<feature type="signal peptide" evidence="1">
    <location>
        <begin position="1"/>
        <end position="18"/>
    </location>
</feature>
<protein>
    <submittedName>
        <fullName evidence="2">Uncharacterized protein</fullName>
    </submittedName>
</protein>
<reference evidence="2 3" key="1">
    <citation type="submission" date="2016-11" db="EMBL/GenBank/DDBJ databases">
        <title>The macronuclear genome of Stentor coeruleus: a giant cell with tiny introns.</title>
        <authorList>
            <person name="Slabodnick M."/>
            <person name="Ruby J.G."/>
            <person name="Reiff S.B."/>
            <person name="Swart E.C."/>
            <person name="Gosai S."/>
            <person name="Prabakaran S."/>
            <person name="Witkowska E."/>
            <person name="Larue G.E."/>
            <person name="Fisher S."/>
            <person name="Freeman R.M."/>
            <person name="Gunawardena J."/>
            <person name="Chu W."/>
            <person name="Stover N.A."/>
            <person name="Gregory B.D."/>
            <person name="Nowacki M."/>
            <person name="Derisi J."/>
            <person name="Roy S.W."/>
            <person name="Marshall W.F."/>
            <person name="Sood P."/>
        </authorList>
    </citation>
    <scope>NUCLEOTIDE SEQUENCE [LARGE SCALE GENOMIC DNA]</scope>
    <source>
        <strain evidence="2">WM001</strain>
    </source>
</reference>
<comment type="caution">
    <text evidence="2">The sequence shown here is derived from an EMBL/GenBank/DDBJ whole genome shotgun (WGS) entry which is preliminary data.</text>
</comment>
<dbReference type="AlphaFoldDB" id="A0A1R2BLE8"/>
<name>A0A1R2BLE8_9CILI</name>
<dbReference type="EMBL" id="MPUH01000569">
    <property type="protein sequence ID" value="OMJ77544.1"/>
    <property type="molecule type" value="Genomic_DNA"/>
</dbReference>
<sequence length="169" mass="18639">MRVFIIALITQVLSCTLTRTIDLKYYISSLINEPSTSDTSFDSLTCDGKPIVYGVLTTESVSTSSPKLILIWDVGHTTSIYSCTMSKSFFVPGRLTDAMFDIFVDDFVLVKINDVQVSEISTTAQSVMQNNINVLSYIKVGLNSLTIIASNSGGMAYFGYRITIWAQLI</sequence>
<accession>A0A1R2BLE8</accession>
<gene>
    <name evidence="2" type="ORF">SteCoe_22837</name>
</gene>
<evidence type="ECO:0000313" key="3">
    <source>
        <dbReference type="Proteomes" id="UP000187209"/>
    </source>
</evidence>
<organism evidence="2 3">
    <name type="scientific">Stentor coeruleus</name>
    <dbReference type="NCBI Taxonomy" id="5963"/>
    <lineage>
        <taxon>Eukaryota</taxon>
        <taxon>Sar</taxon>
        <taxon>Alveolata</taxon>
        <taxon>Ciliophora</taxon>
        <taxon>Postciliodesmatophora</taxon>
        <taxon>Heterotrichea</taxon>
        <taxon>Heterotrichida</taxon>
        <taxon>Stentoridae</taxon>
        <taxon>Stentor</taxon>
    </lineage>
</organism>